<dbReference type="InterPro" id="IPR045110">
    <property type="entry name" value="XMAP215"/>
</dbReference>
<feature type="domain" description="TOG" evidence="5">
    <location>
        <begin position="882"/>
        <end position="1117"/>
    </location>
</feature>
<dbReference type="GO" id="GO:0061863">
    <property type="term" value="F:microtubule plus end polymerase"/>
    <property type="evidence" value="ECO:0007669"/>
    <property type="project" value="InterPro"/>
</dbReference>
<feature type="compositionally biased region" description="Pro residues" evidence="4">
    <location>
        <begin position="1119"/>
        <end position="1138"/>
    </location>
</feature>
<feature type="compositionally biased region" description="Pro residues" evidence="4">
    <location>
        <begin position="522"/>
        <end position="534"/>
    </location>
</feature>
<evidence type="ECO:0000313" key="6">
    <source>
        <dbReference type="EMBL" id="KAE9387490.1"/>
    </source>
</evidence>
<dbReference type="InterPro" id="IPR011989">
    <property type="entry name" value="ARM-like"/>
</dbReference>
<dbReference type="InterPro" id="IPR048491">
    <property type="entry name" value="XMAP215_CLASP_TOG"/>
</dbReference>
<feature type="domain" description="TOG" evidence="5">
    <location>
        <begin position="621"/>
        <end position="854"/>
    </location>
</feature>
<dbReference type="GO" id="GO:0044732">
    <property type="term" value="C:mitotic spindle pole body"/>
    <property type="evidence" value="ECO:0007669"/>
    <property type="project" value="UniProtKB-ARBA"/>
</dbReference>
<dbReference type="GO" id="GO:0099070">
    <property type="term" value="C:static microtubule bundle"/>
    <property type="evidence" value="ECO:0007669"/>
    <property type="project" value="UniProtKB-ARBA"/>
</dbReference>
<reference evidence="6" key="1">
    <citation type="journal article" date="2019" name="Environ. Microbiol.">
        <title>Fungal ecological strategies reflected in gene transcription - a case study of two litter decomposers.</title>
        <authorList>
            <person name="Barbi F."/>
            <person name="Kohler A."/>
            <person name="Barry K."/>
            <person name="Baskaran P."/>
            <person name="Daum C."/>
            <person name="Fauchery L."/>
            <person name="Ihrmark K."/>
            <person name="Kuo A."/>
            <person name="LaButti K."/>
            <person name="Lipzen A."/>
            <person name="Morin E."/>
            <person name="Grigoriev I.V."/>
            <person name="Henrissat B."/>
            <person name="Lindahl B."/>
            <person name="Martin F."/>
        </authorList>
    </citation>
    <scope>NUCLEOTIDE SEQUENCE</scope>
    <source>
        <strain evidence="6">JB14</strain>
    </source>
</reference>
<dbReference type="OrthoDB" id="205662at2759"/>
<dbReference type="PANTHER" id="PTHR12609">
    <property type="entry name" value="MICROTUBULE ASSOCIATED PROTEIN XMAP215"/>
    <property type="match status" value="1"/>
</dbReference>
<protein>
    <submittedName>
        <fullName evidence="6">ARM repeat-containing protein</fullName>
    </submittedName>
</protein>
<name>A0A6A4GQA3_9AGAR</name>
<dbReference type="GO" id="GO:0046785">
    <property type="term" value="P:microtubule polymerization"/>
    <property type="evidence" value="ECO:0007669"/>
    <property type="project" value="InterPro"/>
</dbReference>
<dbReference type="GO" id="GO:0005881">
    <property type="term" value="C:cytoplasmic microtubule"/>
    <property type="evidence" value="ECO:0007669"/>
    <property type="project" value="UniProtKB-ARBA"/>
</dbReference>
<gene>
    <name evidence="6" type="ORF">BT96DRAFT_483734</name>
</gene>
<dbReference type="InterPro" id="IPR016024">
    <property type="entry name" value="ARM-type_fold"/>
</dbReference>
<dbReference type="Gene3D" id="1.25.10.10">
    <property type="entry name" value="Leucine-rich Repeat Variant"/>
    <property type="match status" value="5"/>
</dbReference>
<organism evidence="6 7">
    <name type="scientific">Gymnopus androsaceus JB14</name>
    <dbReference type="NCBI Taxonomy" id="1447944"/>
    <lineage>
        <taxon>Eukaryota</taxon>
        <taxon>Fungi</taxon>
        <taxon>Dikarya</taxon>
        <taxon>Basidiomycota</taxon>
        <taxon>Agaricomycotina</taxon>
        <taxon>Agaricomycetes</taxon>
        <taxon>Agaricomycetidae</taxon>
        <taxon>Agaricales</taxon>
        <taxon>Marasmiineae</taxon>
        <taxon>Omphalotaceae</taxon>
        <taxon>Gymnopus</taxon>
    </lineage>
</organism>
<feature type="region of interest" description="Disordered" evidence="4">
    <location>
        <begin position="1115"/>
        <end position="1214"/>
    </location>
</feature>
<dbReference type="SMART" id="SM01349">
    <property type="entry name" value="TOG"/>
    <property type="match status" value="4"/>
</dbReference>
<dbReference type="Proteomes" id="UP000799118">
    <property type="component" value="Unassembled WGS sequence"/>
</dbReference>
<dbReference type="EMBL" id="ML769797">
    <property type="protein sequence ID" value="KAE9387490.1"/>
    <property type="molecule type" value="Genomic_DNA"/>
</dbReference>
<accession>A0A6A4GQA3</accession>
<dbReference type="GO" id="GO:0030951">
    <property type="term" value="P:establishment or maintenance of microtubule cytoskeleton polarity"/>
    <property type="evidence" value="ECO:0007669"/>
    <property type="project" value="InterPro"/>
</dbReference>
<evidence type="ECO:0000256" key="4">
    <source>
        <dbReference type="SAM" id="MobiDB-lite"/>
    </source>
</evidence>
<sequence>MDGPPPQEEDFSSMPITERLAHKNWKARVSAYETLVKTFQNTASDSDPAFKPYTNNPDLLKKIATDSNAVAQEKAIECLVAYVKFAGETAAKTREAVLPALVDKCYGSSRAGTKAHALELTLQYVEIENGGAAVVGDIIPGLSAKQPKTVAGCVVALKEIIRLFGIQTTPPPPVLKALPKIFAHSDKTVRAEGTLLTHALYQYIGPGIETWLSDLKPVQVKELKEAFDGMEKEGKGKGTLKPERLTRAQAREAEAAAANGDGDDDPTPDGADDDADAANFDPRAFAEPESIVSKLPASLPTALTSSKWKERKEVLDELQTILNATPRIKDAPELADLAKSLATRVQADANINCVMTAAACLEALAKGMMASFARFRETVVPPMLERLKERKATVTDVIGAALDAVFLTTTLPDIIPDLSPALAHKNPQVKEGTLKFLGRCLATSKTPVQPAQIKPLAESLVSLLEDSLEGCRHEAAVCLGTLMKMVGERPLNAVIDPLAEARKAKVKEAFEKATVKCKAGGAPPPKAAPPPKPAAAPAKKGPAAKAKPAPPVEDELLDDLEPPKKVAKPPARLLKAKPGASPGPPSAPPSAPAPKKLPPAANTKPAKSAAPAGPGALDTFKYKHTPEDADALASDLIPTSILTDLADANWKTRLAALDEMNAWLDGVVTDVDSEVVVRCLAKKGWAEKNFQVSAKIYGICTMLAERSSTFSKSCVALCVPHMSEKLGDMKLKKPAGDSLLIFAEKTSLQFVFNQAYEPLSKQKAPKVLADAITWFNSALTEFGIAGLSLRSLIDFLKTALQNSNATVRTSATKTLVTLKLFAGSGIKDLLEDLNPQLLNTITSEFDKVEGTAPPEPTRFSTDVAATPAVTSQAGGGGDALDELFPRVEIDGLLKGTTILADAKSEAWKTKKEALETLQSILDQGSNKRLKSSMGEISQVLKARVVDTNKAVQTLALDIVARIATGMGKPFEKQNRFFVLPVITVLADQKAPIRNAALTTLSAIATACDGLESLVPGIASGLETANPLQKGNLLHWISDWFKEHEPSPSLDLSSWAGAIVASLDDRNVDVRKGAQALLPTLIASAGFDYVMQQTSSLKPASRTSAAPLIQAARPAVASYDPPPMAPPSKPKAAAPPPEASSPRPESPAVVDNSKSSGLKATGVRRKLPLGSTRRPDSRSETPVEAPTSRLGKPPTGGLKRPGAPATSAVKGASTAPSLSHSLAFSSMNLDARKARCNRDPNRWVNESGPTRKDLSETLYSQMEPHASKEVISRLFSHDHSAVNDHIAGMGMLCDLYNSAQGADESVETVCLANFDLPLKYASIKAHEPQPNLISKCLELVETVLAFLRSINYQLTDNEALCFIPTMIFKVGVTVFRSWLWLTP</sequence>
<feature type="compositionally biased region" description="Pro residues" evidence="4">
    <location>
        <begin position="581"/>
        <end position="597"/>
    </location>
</feature>
<dbReference type="GO" id="GO:0000022">
    <property type="term" value="P:mitotic spindle elongation"/>
    <property type="evidence" value="ECO:0007669"/>
    <property type="project" value="UniProtKB-ARBA"/>
</dbReference>
<dbReference type="Pfam" id="PF21041">
    <property type="entry name" value="XMAP215_CLASP_TOG"/>
    <property type="match status" value="4"/>
</dbReference>
<dbReference type="FunFam" id="1.25.10.10:FF:000063">
    <property type="entry name" value="Putative cytoskeleton-associated protein 5"/>
    <property type="match status" value="1"/>
</dbReference>
<dbReference type="SUPFAM" id="SSF48371">
    <property type="entry name" value="ARM repeat"/>
    <property type="match status" value="2"/>
</dbReference>
<feature type="region of interest" description="Disordered" evidence="4">
    <location>
        <begin position="250"/>
        <end position="278"/>
    </location>
</feature>
<evidence type="ECO:0000313" key="7">
    <source>
        <dbReference type="Proteomes" id="UP000799118"/>
    </source>
</evidence>
<keyword evidence="7" id="KW-1185">Reference proteome</keyword>
<feature type="compositionally biased region" description="Low complexity" evidence="4">
    <location>
        <begin position="598"/>
        <end position="616"/>
    </location>
</feature>
<evidence type="ECO:0000256" key="2">
    <source>
        <dbReference type="ARBA" id="ARBA00022490"/>
    </source>
</evidence>
<feature type="domain" description="TOG" evidence="5">
    <location>
        <begin position="284"/>
        <end position="519"/>
    </location>
</feature>
<keyword evidence="2" id="KW-0963">Cytoplasm</keyword>
<dbReference type="FunFam" id="1.25.10.10:FF:000068">
    <property type="entry name" value="cytoskeleton-associated protein 5 isoform X1"/>
    <property type="match status" value="1"/>
</dbReference>
<feature type="compositionally biased region" description="Low complexity" evidence="4">
    <location>
        <begin position="535"/>
        <end position="547"/>
    </location>
</feature>
<dbReference type="GO" id="GO:0051010">
    <property type="term" value="F:microtubule plus-end binding"/>
    <property type="evidence" value="ECO:0007669"/>
    <property type="project" value="InterPro"/>
</dbReference>
<evidence type="ECO:0000256" key="3">
    <source>
        <dbReference type="ARBA" id="ARBA00023212"/>
    </source>
</evidence>
<dbReference type="GO" id="GO:0051315">
    <property type="term" value="P:attachment of mitotic spindle microtubules to kinetochore"/>
    <property type="evidence" value="ECO:0007669"/>
    <property type="project" value="UniProtKB-ARBA"/>
</dbReference>
<feature type="compositionally biased region" description="Acidic residues" evidence="4">
    <location>
        <begin position="261"/>
        <end position="276"/>
    </location>
</feature>
<feature type="domain" description="TOG" evidence="5">
    <location>
        <begin position="2"/>
        <end position="236"/>
    </location>
</feature>
<evidence type="ECO:0000256" key="1">
    <source>
        <dbReference type="ARBA" id="ARBA00004245"/>
    </source>
</evidence>
<dbReference type="FunFam" id="1.25.10.10:FF:000019">
    <property type="entry name" value="Cytoskeleton-associated protein 5"/>
    <property type="match status" value="1"/>
</dbReference>
<dbReference type="GO" id="GO:1990498">
    <property type="term" value="C:mitotic spindle microtubule"/>
    <property type="evidence" value="ECO:0007669"/>
    <property type="project" value="UniProtKB-ARBA"/>
</dbReference>
<dbReference type="GO" id="GO:1990571">
    <property type="term" value="P:meiotic centromere clustering"/>
    <property type="evidence" value="ECO:0007669"/>
    <property type="project" value="UniProtKB-ARBA"/>
</dbReference>
<keyword evidence="3" id="KW-0206">Cytoskeleton</keyword>
<dbReference type="InterPro" id="IPR034085">
    <property type="entry name" value="TOG"/>
</dbReference>
<comment type="subcellular location">
    <subcellularLocation>
        <location evidence="1">Cytoplasm</location>
        <location evidence="1">Cytoskeleton</location>
    </subcellularLocation>
</comment>
<evidence type="ECO:0000259" key="5">
    <source>
        <dbReference type="SMART" id="SM01349"/>
    </source>
</evidence>
<proteinExistence type="predicted"/>
<feature type="region of interest" description="Disordered" evidence="4">
    <location>
        <begin position="517"/>
        <end position="621"/>
    </location>
</feature>